<reference evidence="10" key="1">
    <citation type="journal article" date="2016" name="Nat. Biotechnol.">
        <title>Sequencing wild and cultivated cassava and related species reveals extensive interspecific hybridization and genetic diversity.</title>
        <authorList>
            <person name="Bredeson J.V."/>
            <person name="Lyons J.B."/>
            <person name="Prochnik S.E."/>
            <person name="Wu G.A."/>
            <person name="Ha C.M."/>
            <person name="Edsinger-Gonzales E."/>
            <person name="Grimwood J."/>
            <person name="Schmutz J."/>
            <person name="Rabbi I.Y."/>
            <person name="Egesi C."/>
            <person name="Nauluvula P."/>
            <person name="Lebot V."/>
            <person name="Ndunguru J."/>
            <person name="Mkamilo G."/>
            <person name="Bart R.S."/>
            <person name="Setter T.L."/>
            <person name="Gleadow R.M."/>
            <person name="Kulakow P."/>
            <person name="Ferguson M.E."/>
            <person name="Rounsley S."/>
            <person name="Rokhsar D.S."/>
        </authorList>
    </citation>
    <scope>NUCLEOTIDE SEQUENCE [LARGE SCALE GENOMIC DNA]</scope>
    <source>
        <strain evidence="10">cv. AM560-2</strain>
    </source>
</reference>
<keyword evidence="3" id="KW-0809">Transit peptide</keyword>
<accession>A0A2C9U4A2</accession>
<evidence type="ECO:0000256" key="6">
    <source>
        <dbReference type="ARBA" id="ARBA00023274"/>
    </source>
</evidence>
<evidence type="ECO:0000313" key="9">
    <source>
        <dbReference type="EMBL" id="OAY24130.1"/>
    </source>
</evidence>
<dbReference type="EMBL" id="CM004404">
    <property type="protein sequence ID" value="OAY24130.1"/>
    <property type="molecule type" value="Genomic_DNA"/>
</dbReference>
<keyword evidence="5" id="KW-0496">Mitochondrion</keyword>
<dbReference type="STRING" id="3983.A0A2C9U4A2"/>
<dbReference type="OMA" id="SAKEWTH"/>
<keyword evidence="6" id="KW-0687">Ribonucleoprotein</keyword>
<keyword evidence="10" id="KW-1185">Reference proteome</keyword>
<feature type="region of interest" description="Disordered" evidence="8">
    <location>
        <begin position="47"/>
        <end position="77"/>
    </location>
</feature>
<dbReference type="PANTHER" id="PTHR12810">
    <property type="entry name" value="MITOCHONDRIAL 28S RIBOSOMAL PROTEIN S29"/>
    <property type="match status" value="1"/>
</dbReference>
<evidence type="ECO:0000256" key="8">
    <source>
        <dbReference type="SAM" id="MobiDB-lite"/>
    </source>
</evidence>
<feature type="compositionally biased region" description="Basic and acidic residues" evidence="8">
    <location>
        <begin position="55"/>
        <end position="67"/>
    </location>
</feature>
<dbReference type="Proteomes" id="UP000091857">
    <property type="component" value="Chromosome 18"/>
</dbReference>
<evidence type="ECO:0000256" key="7">
    <source>
        <dbReference type="ARBA" id="ARBA00035140"/>
    </source>
</evidence>
<dbReference type="AlphaFoldDB" id="A0A2C9U4A2"/>
<comment type="caution">
    <text evidence="9">The sequence shown here is derived from an EMBL/GenBank/DDBJ whole genome shotgun (WGS) entry which is preliminary data.</text>
</comment>
<dbReference type="GO" id="GO:0005763">
    <property type="term" value="C:mitochondrial small ribosomal subunit"/>
    <property type="evidence" value="ECO:0000318"/>
    <property type="project" value="GO_Central"/>
</dbReference>
<comment type="similarity">
    <text evidence="2">Belongs to the mitochondrion-specific ribosomal protein mS29 family.</text>
</comment>
<proteinExistence type="inferred from homology"/>
<dbReference type="PANTHER" id="PTHR12810:SF0">
    <property type="entry name" value="SMALL RIBOSOMAL SUBUNIT PROTEIN MS29"/>
    <property type="match status" value="1"/>
</dbReference>
<dbReference type="OrthoDB" id="274828at2759"/>
<evidence type="ECO:0000313" key="10">
    <source>
        <dbReference type="Proteomes" id="UP000091857"/>
    </source>
</evidence>
<sequence length="469" mass="52991">MLRHILRAALRKPQTNPPWNPKSNSLVPPISSSFNHNHFCYFSSNSPKSNLGKAKKTDQKSKKKSTDESAADLSAAGGEVDAAAFDGRASRVRQLVEDEKDPSLDVGPNGRPLFTSTSSLSQLTRKDTFSYVKFSEEEWNEVLPEGLPIGMVKEFEDSMRTALLVRESFLDLRDNFRRIVHPSLHSSDGKGPKVRKQIVLDGPVSCGKSIALAMLVHWARDEGWLVFYVPRGREWTHGGFFYKHPDTGLWDTPVQAQNILKDFLKYNDRHLKKLPCHILDPVPLGEGAGIGWMKGIDSMAVPEGSTLFDLIQIGMKHTHAAVGVVVRLRKELSLVKDMPVLIAIDQYNNWFTFSEYEEPVTIRSCRPIHARELATVNAFRSMMHNDMMVGAFSHSTAVGKLRQDLPDVPVDARVNLARYDLNEAAAVCHYYLRQRLVRREAFSEENWKKVYYLSNGNGAEMRWLAPLMQ</sequence>
<evidence type="ECO:0000256" key="5">
    <source>
        <dbReference type="ARBA" id="ARBA00023128"/>
    </source>
</evidence>
<keyword evidence="4" id="KW-0689">Ribosomal protein</keyword>
<comment type="subcellular location">
    <subcellularLocation>
        <location evidence="1">Mitochondrion</location>
    </subcellularLocation>
</comment>
<dbReference type="GO" id="GO:0003735">
    <property type="term" value="F:structural constituent of ribosome"/>
    <property type="evidence" value="ECO:0000318"/>
    <property type="project" value="GO_Central"/>
</dbReference>
<dbReference type="InterPro" id="IPR019368">
    <property type="entry name" value="Ribosomal_mS29"/>
</dbReference>
<protein>
    <recommendedName>
        <fullName evidence="7">Small ribosomal subunit protein mS29</fullName>
    </recommendedName>
</protein>
<dbReference type="Gramene" id="Manes.18G136600.2.v8.1">
    <property type="protein sequence ID" value="Manes.18G136600.2.v8.1.CDS"/>
    <property type="gene ID" value="Manes.18G136600.v8.1"/>
</dbReference>
<organism evidence="9 10">
    <name type="scientific">Manihot esculenta</name>
    <name type="common">Cassava</name>
    <name type="synonym">Jatropha manihot</name>
    <dbReference type="NCBI Taxonomy" id="3983"/>
    <lineage>
        <taxon>Eukaryota</taxon>
        <taxon>Viridiplantae</taxon>
        <taxon>Streptophyta</taxon>
        <taxon>Embryophyta</taxon>
        <taxon>Tracheophyta</taxon>
        <taxon>Spermatophyta</taxon>
        <taxon>Magnoliopsida</taxon>
        <taxon>eudicotyledons</taxon>
        <taxon>Gunneridae</taxon>
        <taxon>Pentapetalae</taxon>
        <taxon>rosids</taxon>
        <taxon>fabids</taxon>
        <taxon>Malpighiales</taxon>
        <taxon>Euphorbiaceae</taxon>
        <taxon>Crotonoideae</taxon>
        <taxon>Manihoteae</taxon>
        <taxon>Manihot</taxon>
    </lineage>
</organism>
<evidence type="ECO:0000256" key="4">
    <source>
        <dbReference type="ARBA" id="ARBA00022980"/>
    </source>
</evidence>
<evidence type="ECO:0000256" key="1">
    <source>
        <dbReference type="ARBA" id="ARBA00004173"/>
    </source>
</evidence>
<dbReference type="Pfam" id="PF10236">
    <property type="entry name" value="DAP3"/>
    <property type="match status" value="1"/>
</dbReference>
<name>A0A2C9U4A2_MANES</name>
<gene>
    <name evidence="9" type="ORF">MANES_18G136600v8</name>
</gene>
<evidence type="ECO:0000256" key="2">
    <source>
        <dbReference type="ARBA" id="ARBA00009863"/>
    </source>
</evidence>
<evidence type="ECO:0000256" key="3">
    <source>
        <dbReference type="ARBA" id="ARBA00022946"/>
    </source>
</evidence>